<feature type="domain" description="BAH" evidence="2">
    <location>
        <begin position="83"/>
        <end position="222"/>
    </location>
</feature>
<dbReference type="SUPFAM" id="SSF57903">
    <property type="entry name" value="FYVE/PHD zinc finger"/>
    <property type="match status" value="1"/>
</dbReference>
<feature type="region of interest" description="Disordered" evidence="1">
    <location>
        <begin position="13"/>
        <end position="40"/>
    </location>
</feature>
<evidence type="ECO:0000259" key="2">
    <source>
        <dbReference type="PROSITE" id="PS51038"/>
    </source>
</evidence>
<evidence type="ECO:0000313" key="4">
    <source>
        <dbReference type="Proteomes" id="UP000777438"/>
    </source>
</evidence>
<dbReference type="Proteomes" id="UP000777438">
    <property type="component" value="Unassembled WGS sequence"/>
</dbReference>
<accession>A0A9P8VSY8</accession>
<dbReference type="InterPro" id="IPR001025">
    <property type="entry name" value="BAH_dom"/>
</dbReference>
<name>A0A9P8VSY8_9HYPO</name>
<dbReference type="CDD" id="cd04370">
    <property type="entry name" value="BAH"/>
    <property type="match status" value="1"/>
</dbReference>
<gene>
    <name evidence="3" type="ORF">B0T10DRAFT_262114</name>
</gene>
<proteinExistence type="predicted"/>
<dbReference type="InterPro" id="IPR013083">
    <property type="entry name" value="Znf_RING/FYVE/PHD"/>
</dbReference>
<dbReference type="PANTHER" id="PTHR46364">
    <property type="entry name" value="OS08G0421900 PROTEIN"/>
    <property type="match status" value="1"/>
</dbReference>
<comment type="caution">
    <text evidence="3">The sequence shown here is derived from an EMBL/GenBank/DDBJ whole genome shotgun (WGS) entry which is preliminary data.</text>
</comment>
<reference evidence="3 4" key="1">
    <citation type="journal article" date="2021" name="Nat. Commun.">
        <title>Genetic determinants of endophytism in the Arabidopsis root mycobiome.</title>
        <authorList>
            <person name="Mesny F."/>
            <person name="Miyauchi S."/>
            <person name="Thiergart T."/>
            <person name="Pickel B."/>
            <person name="Atanasova L."/>
            <person name="Karlsson M."/>
            <person name="Huettel B."/>
            <person name="Barry K.W."/>
            <person name="Haridas S."/>
            <person name="Chen C."/>
            <person name="Bauer D."/>
            <person name="Andreopoulos W."/>
            <person name="Pangilinan J."/>
            <person name="LaButti K."/>
            <person name="Riley R."/>
            <person name="Lipzen A."/>
            <person name="Clum A."/>
            <person name="Drula E."/>
            <person name="Henrissat B."/>
            <person name="Kohler A."/>
            <person name="Grigoriev I.V."/>
            <person name="Martin F.M."/>
            <person name="Hacquard S."/>
        </authorList>
    </citation>
    <scope>NUCLEOTIDE SEQUENCE [LARGE SCALE GENOMIC DNA]</scope>
    <source>
        <strain evidence="3 4">MPI-CAGE-CH-0241</strain>
    </source>
</reference>
<dbReference type="Gene3D" id="2.30.30.490">
    <property type="match status" value="1"/>
</dbReference>
<protein>
    <recommendedName>
        <fullName evidence="2">BAH domain-containing protein</fullName>
    </recommendedName>
</protein>
<dbReference type="Gene3D" id="3.30.40.10">
    <property type="entry name" value="Zinc/RING finger domain, C3HC4 (zinc finger)"/>
    <property type="match status" value="1"/>
</dbReference>
<feature type="compositionally biased region" description="Basic residues" evidence="1">
    <location>
        <begin position="24"/>
        <end position="33"/>
    </location>
</feature>
<evidence type="ECO:0000256" key="1">
    <source>
        <dbReference type="SAM" id="MobiDB-lite"/>
    </source>
</evidence>
<sequence length="377" mass="42708">MAGAITGKWRVANGLIPSPSRGNSRQKKRKRSPTKTQKIKEQSIPFAFPGTPNLLASIDYYTVEPWEQWEEMTCYTSFIVKGERFERGDFIQVASEMALKRTRDEGASKFSTDTSDHSYIACILEIKAADEHHVFARVYWMYWPDELPEGTFEGETFIQGRQLYHGHNELIASNHMDIIDVLCVEGPARVKAWIESQDDELDSEFYWRQMFDAHGPRLSSAESICRCKLPANPDHPIIGCSACEMWLHEVCLIWDALQWLHEQLQKHDGTIPGKWTQVNYNDRLLEGNALKSKGIDILATIVSRLLVQLSKPRLKDELGKVTQLELGPYRALPDSFEAELKMGEGPIALEIRNLGKDGSCFTFLAGVRCLGCGSPIN</sequence>
<keyword evidence="4" id="KW-1185">Reference proteome</keyword>
<dbReference type="InterPro" id="IPR011011">
    <property type="entry name" value="Znf_FYVE_PHD"/>
</dbReference>
<dbReference type="PROSITE" id="PS51038">
    <property type="entry name" value="BAH"/>
    <property type="match status" value="1"/>
</dbReference>
<organism evidence="3 4">
    <name type="scientific">Thelonectria olida</name>
    <dbReference type="NCBI Taxonomy" id="1576542"/>
    <lineage>
        <taxon>Eukaryota</taxon>
        <taxon>Fungi</taxon>
        <taxon>Dikarya</taxon>
        <taxon>Ascomycota</taxon>
        <taxon>Pezizomycotina</taxon>
        <taxon>Sordariomycetes</taxon>
        <taxon>Hypocreomycetidae</taxon>
        <taxon>Hypocreales</taxon>
        <taxon>Nectriaceae</taxon>
        <taxon>Thelonectria</taxon>
    </lineage>
</organism>
<dbReference type="EMBL" id="JAGPYM010000059">
    <property type="protein sequence ID" value="KAH6871157.1"/>
    <property type="molecule type" value="Genomic_DNA"/>
</dbReference>
<dbReference type="InterPro" id="IPR043151">
    <property type="entry name" value="BAH_sf"/>
</dbReference>
<dbReference type="AlphaFoldDB" id="A0A9P8VSY8"/>
<dbReference type="SMART" id="SM00439">
    <property type="entry name" value="BAH"/>
    <property type="match status" value="1"/>
</dbReference>
<dbReference type="GO" id="GO:0003682">
    <property type="term" value="F:chromatin binding"/>
    <property type="evidence" value="ECO:0007669"/>
    <property type="project" value="InterPro"/>
</dbReference>
<evidence type="ECO:0000313" key="3">
    <source>
        <dbReference type="EMBL" id="KAH6871157.1"/>
    </source>
</evidence>
<dbReference type="OrthoDB" id="5079729at2759"/>